<keyword evidence="8" id="KW-1185">Reference proteome</keyword>
<dbReference type="PANTHER" id="PTHR24421">
    <property type="entry name" value="NITRATE/NITRITE SENSOR PROTEIN NARX-RELATED"/>
    <property type="match status" value="1"/>
</dbReference>
<organism evidence="7 8">
    <name type="scientific">Sphaerisporangium flaviroseum</name>
    <dbReference type="NCBI Taxonomy" id="509199"/>
    <lineage>
        <taxon>Bacteria</taxon>
        <taxon>Bacillati</taxon>
        <taxon>Actinomycetota</taxon>
        <taxon>Actinomycetes</taxon>
        <taxon>Streptosporangiales</taxon>
        <taxon>Streptosporangiaceae</taxon>
        <taxon>Sphaerisporangium</taxon>
    </lineage>
</organism>
<evidence type="ECO:0000256" key="3">
    <source>
        <dbReference type="ARBA" id="ARBA00023012"/>
    </source>
</evidence>
<evidence type="ECO:0000259" key="6">
    <source>
        <dbReference type="PROSITE" id="PS50109"/>
    </source>
</evidence>
<name>A0ABP7HKG8_9ACTN</name>
<gene>
    <name evidence="7" type="ORF">GCM10022226_13590</name>
</gene>
<proteinExistence type="predicted"/>
<feature type="domain" description="Histidine kinase" evidence="6">
    <location>
        <begin position="306"/>
        <end position="397"/>
    </location>
</feature>
<dbReference type="Pfam" id="PF02518">
    <property type="entry name" value="HATPase_c"/>
    <property type="match status" value="1"/>
</dbReference>
<evidence type="ECO:0000256" key="4">
    <source>
        <dbReference type="SAM" id="MobiDB-lite"/>
    </source>
</evidence>
<feature type="compositionally biased region" description="Polar residues" evidence="4">
    <location>
        <begin position="433"/>
        <end position="442"/>
    </location>
</feature>
<keyword evidence="3" id="KW-0902">Two-component regulatory system</keyword>
<keyword evidence="1" id="KW-0808">Transferase</keyword>
<dbReference type="Gene3D" id="3.30.565.10">
    <property type="entry name" value="Histidine kinase-like ATPase, C-terminal domain"/>
    <property type="match status" value="1"/>
</dbReference>
<dbReference type="PANTHER" id="PTHR24421:SF62">
    <property type="entry name" value="SENSORY TRANSDUCTION HISTIDINE KINASE"/>
    <property type="match status" value="1"/>
</dbReference>
<sequence length="442" mass="47592">MTASDVSRWDRVWPALPYLFILLPAVFALLRDWRPEILALALLAGAWHWFMIMSRPGRIERPAALVVYFIVMLAVIGALVRIDTLFMVTGVGAFIQAFTLLPGWWGYAGVTATAGVLVTARPGRTPSEMVYSFFVAVLVASSVGLINKAIVHQNDQRKLMIVQLRKTGAELAALAEENATLQARLLARAREAGVLEERQRMAREIHDTIAQGLTAIVTQLEAADEATGEAPGARSRLDTVRTLARESLNEARRSVQALRPSPLDEAQLAAALHDITKNWSRTTGTRVSVSVTGDPRPLHTEVETTLLRVAQEALVNVGKHASATRVGLTLSYMEDVVALDVRDDGKGFTPEAAGSPDAEGFGLIAMRQRVTRLSGRFAIETAPDQGTALSATVPAIPADSDSRPAAPADTDIRPASTADTDPPPTTPTDSDTRSAGRSRNAL</sequence>
<dbReference type="GO" id="GO:0016301">
    <property type="term" value="F:kinase activity"/>
    <property type="evidence" value="ECO:0007669"/>
    <property type="project" value="UniProtKB-KW"/>
</dbReference>
<dbReference type="Gene3D" id="1.20.5.1930">
    <property type="match status" value="1"/>
</dbReference>
<dbReference type="PIRSF" id="PIRSF037434">
    <property type="entry name" value="STHK_ChrS"/>
    <property type="match status" value="1"/>
</dbReference>
<evidence type="ECO:0000256" key="1">
    <source>
        <dbReference type="ARBA" id="ARBA00022679"/>
    </source>
</evidence>
<dbReference type="Proteomes" id="UP001500888">
    <property type="component" value="Unassembled WGS sequence"/>
</dbReference>
<dbReference type="CDD" id="cd16917">
    <property type="entry name" value="HATPase_UhpB-NarQ-NarX-like"/>
    <property type="match status" value="1"/>
</dbReference>
<dbReference type="EMBL" id="BAAAZR010000002">
    <property type="protein sequence ID" value="GAA3795522.1"/>
    <property type="molecule type" value="Genomic_DNA"/>
</dbReference>
<reference evidence="8" key="1">
    <citation type="journal article" date="2019" name="Int. J. Syst. Evol. Microbiol.">
        <title>The Global Catalogue of Microorganisms (GCM) 10K type strain sequencing project: providing services to taxonomists for standard genome sequencing and annotation.</title>
        <authorList>
            <consortium name="The Broad Institute Genomics Platform"/>
            <consortium name="The Broad Institute Genome Sequencing Center for Infectious Disease"/>
            <person name="Wu L."/>
            <person name="Ma J."/>
        </authorList>
    </citation>
    <scope>NUCLEOTIDE SEQUENCE [LARGE SCALE GENOMIC DNA]</scope>
    <source>
        <strain evidence="8">JCM 16908</strain>
    </source>
</reference>
<evidence type="ECO:0000313" key="8">
    <source>
        <dbReference type="Proteomes" id="UP001500888"/>
    </source>
</evidence>
<evidence type="ECO:0000256" key="5">
    <source>
        <dbReference type="SAM" id="Phobius"/>
    </source>
</evidence>
<evidence type="ECO:0000256" key="2">
    <source>
        <dbReference type="ARBA" id="ARBA00022777"/>
    </source>
</evidence>
<dbReference type="InterPro" id="IPR003594">
    <property type="entry name" value="HATPase_dom"/>
</dbReference>
<accession>A0ABP7HKG8</accession>
<feature type="transmembrane region" description="Helical" evidence="5">
    <location>
        <begin position="37"/>
        <end position="53"/>
    </location>
</feature>
<dbReference type="InterPro" id="IPR005467">
    <property type="entry name" value="His_kinase_dom"/>
</dbReference>
<feature type="region of interest" description="Disordered" evidence="4">
    <location>
        <begin position="395"/>
        <end position="442"/>
    </location>
</feature>
<dbReference type="InterPro" id="IPR011712">
    <property type="entry name" value="Sig_transdc_His_kin_sub3_dim/P"/>
</dbReference>
<keyword evidence="5" id="KW-1133">Transmembrane helix</keyword>
<dbReference type="RefSeq" id="WP_344935615.1">
    <property type="nucleotide sequence ID" value="NZ_BAAAZR010000002.1"/>
</dbReference>
<dbReference type="Pfam" id="PF07730">
    <property type="entry name" value="HisKA_3"/>
    <property type="match status" value="1"/>
</dbReference>
<feature type="transmembrane region" description="Helical" evidence="5">
    <location>
        <begin position="94"/>
        <end position="118"/>
    </location>
</feature>
<feature type="transmembrane region" description="Helical" evidence="5">
    <location>
        <begin position="130"/>
        <end position="150"/>
    </location>
</feature>
<evidence type="ECO:0000313" key="7">
    <source>
        <dbReference type="EMBL" id="GAA3795522.1"/>
    </source>
</evidence>
<comment type="caution">
    <text evidence="7">The sequence shown here is derived from an EMBL/GenBank/DDBJ whole genome shotgun (WGS) entry which is preliminary data.</text>
</comment>
<dbReference type="SMART" id="SM00387">
    <property type="entry name" value="HATPase_c"/>
    <property type="match status" value="1"/>
</dbReference>
<feature type="transmembrane region" description="Helical" evidence="5">
    <location>
        <begin position="65"/>
        <end position="82"/>
    </location>
</feature>
<feature type="transmembrane region" description="Helical" evidence="5">
    <location>
        <begin position="12"/>
        <end position="31"/>
    </location>
</feature>
<feature type="compositionally biased region" description="Low complexity" evidence="4">
    <location>
        <begin position="395"/>
        <end position="420"/>
    </location>
</feature>
<keyword evidence="5" id="KW-0812">Transmembrane</keyword>
<protein>
    <submittedName>
        <fullName evidence="7">Sensor histidine kinase</fullName>
    </submittedName>
</protein>
<dbReference type="InterPro" id="IPR017205">
    <property type="entry name" value="Sig_transdc_His_kinase_ChrS"/>
</dbReference>
<keyword evidence="2 7" id="KW-0418">Kinase</keyword>
<dbReference type="SUPFAM" id="SSF55874">
    <property type="entry name" value="ATPase domain of HSP90 chaperone/DNA topoisomerase II/histidine kinase"/>
    <property type="match status" value="1"/>
</dbReference>
<dbReference type="PROSITE" id="PS50109">
    <property type="entry name" value="HIS_KIN"/>
    <property type="match status" value="1"/>
</dbReference>
<dbReference type="InterPro" id="IPR036890">
    <property type="entry name" value="HATPase_C_sf"/>
</dbReference>
<dbReference type="InterPro" id="IPR050482">
    <property type="entry name" value="Sensor_HK_TwoCompSys"/>
</dbReference>
<keyword evidence="5" id="KW-0472">Membrane</keyword>